<dbReference type="AlphaFoldDB" id="F2EE09"/>
<organism evidence="1">
    <name type="scientific">Hordeum vulgare subsp. vulgare</name>
    <name type="common">Domesticated barley</name>
    <dbReference type="NCBI Taxonomy" id="112509"/>
    <lineage>
        <taxon>Eukaryota</taxon>
        <taxon>Viridiplantae</taxon>
        <taxon>Streptophyta</taxon>
        <taxon>Embryophyta</taxon>
        <taxon>Tracheophyta</taxon>
        <taxon>Spermatophyta</taxon>
        <taxon>Magnoliopsida</taxon>
        <taxon>Liliopsida</taxon>
        <taxon>Poales</taxon>
        <taxon>Poaceae</taxon>
        <taxon>BOP clade</taxon>
        <taxon>Pooideae</taxon>
        <taxon>Triticodae</taxon>
        <taxon>Triticeae</taxon>
        <taxon>Hordeinae</taxon>
        <taxon>Hordeum</taxon>
    </lineage>
</organism>
<name>F2EE09_HORVV</name>
<reference evidence="1" key="1">
    <citation type="journal article" date="2011" name="Plant Physiol.">
        <title>Comprehensive sequence analysis of 24,783 barley full-length cDNAs derived from 12 clone libraries.</title>
        <authorList>
            <person name="Matsumoto T."/>
            <person name="Tanaka T."/>
            <person name="Sakai H."/>
            <person name="Amano N."/>
            <person name="Kanamori H."/>
            <person name="Kurita K."/>
            <person name="Kikuta A."/>
            <person name="Kamiya K."/>
            <person name="Yamamoto M."/>
            <person name="Ikawa H."/>
            <person name="Fujii N."/>
            <person name="Hori K."/>
            <person name="Itoh T."/>
            <person name="Sato K."/>
        </authorList>
    </citation>
    <scope>NUCLEOTIDE SEQUENCE</scope>
    <source>
        <tissue evidence="1">Seed</tissue>
    </source>
</reference>
<proteinExistence type="evidence at transcript level"/>
<dbReference type="EMBL" id="AK374384">
    <property type="protein sequence ID" value="BAK05581.1"/>
    <property type="molecule type" value="mRNA"/>
</dbReference>
<accession>F2EE09</accession>
<protein>
    <submittedName>
        <fullName evidence="1">Predicted protein</fullName>
    </submittedName>
</protein>
<evidence type="ECO:0000313" key="1">
    <source>
        <dbReference type="EMBL" id="BAK05581.1"/>
    </source>
</evidence>
<sequence length="66" mass="6922">MKEEGSGGVGICTAPSSICVTLRIVGCIVGSSWRHQRATATNRSAFLMLKFASSSPSTSKSILPHL</sequence>